<dbReference type="Proteomes" id="UP000276309">
    <property type="component" value="Chromosome"/>
</dbReference>
<dbReference type="Pfam" id="PF14534">
    <property type="entry name" value="DUF4440"/>
    <property type="match status" value="1"/>
</dbReference>
<protein>
    <submittedName>
        <fullName evidence="3">Nuclear transport factor 2 family protein</fullName>
    </submittedName>
</protein>
<dbReference type="InterPro" id="IPR032710">
    <property type="entry name" value="NTF2-like_dom_sf"/>
</dbReference>
<reference evidence="3 4" key="1">
    <citation type="submission" date="2018-08" db="EMBL/GenBank/DDBJ databases">
        <title>The reduced genetic potential of extracellular carbohydrate catabolism in Euzebyella marina RN62, a Flavobacteriia bacterium isolated from the hadal water.</title>
        <authorList>
            <person name="Xue C."/>
        </authorList>
    </citation>
    <scope>NUCLEOTIDE SEQUENCE [LARGE SCALE GENOMIC DNA]</scope>
    <source>
        <strain evidence="3 4">RN62</strain>
    </source>
</reference>
<proteinExistence type="predicted"/>
<evidence type="ECO:0000259" key="2">
    <source>
        <dbReference type="Pfam" id="PF14534"/>
    </source>
</evidence>
<feature type="domain" description="DUF4440" evidence="2">
    <location>
        <begin position="30"/>
        <end position="138"/>
    </location>
</feature>
<evidence type="ECO:0000256" key="1">
    <source>
        <dbReference type="SAM" id="SignalP"/>
    </source>
</evidence>
<feature type="chain" id="PRO_5018322450" evidence="1">
    <location>
        <begin position="23"/>
        <end position="144"/>
    </location>
</feature>
<keyword evidence="4" id="KW-1185">Reference proteome</keyword>
<sequence length="144" mass="16522">MKTKSIQLSFLFSISFLFVSIAQNSDEKAILEIMAQQEKAWSDGNLEGFMQGYWKSDSLTYYSGARITKGWQTTLDNYKKGYPNKDYTGTLNFTIDQITQINDGAYYVMGQYHLKRKVGDANGTFMIIFKKIDRVWKIVADSSC</sequence>
<dbReference type="Gene3D" id="3.10.450.50">
    <property type="match status" value="1"/>
</dbReference>
<name>A0A3G2L6N5_9FLAO</name>
<accession>A0A3G2L6N5</accession>
<dbReference type="InterPro" id="IPR027843">
    <property type="entry name" value="DUF4440"/>
</dbReference>
<dbReference type="KEGG" id="emar:D1013_11415"/>
<gene>
    <name evidence="3" type="ORF">D1013_11415</name>
</gene>
<dbReference type="AlphaFoldDB" id="A0A3G2L6N5"/>
<evidence type="ECO:0000313" key="4">
    <source>
        <dbReference type="Proteomes" id="UP000276309"/>
    </source>
</evidence>
<dbReference type="EMBL" id="CP032050">
    <property type="protein sequence ID" value="AYN67942.1"/>
    <property type="molecule type" value="Genomic_DNA"/>
</dbReference>
<feature type="signal peptide" evidence="1">
    <location>
        <begin position="1"/>
        <end position="22"/>
    </location>
</feature>
<dbReference type="RefSeq" id="WP_121848957.1">
    <property type="nucleotide sequence ID" value="NZ_CP032050.1"/>
</dbReference>
<evidence type="ECO:0000313" key="3">
    <source>
        <dbReference type="EMBL" id="AYN67942.1"/>
    </source>
</evidence>
<organism evidence="3 4">
    <name type="scientific">Euzebyella marina</name>
    <dbReference type="NCBI Taxonomy" id="1761453"/>
    <lineage>
        <taxon>Bacteria</taxon>
        <taxon>Pseudomonadati</taxon>
        <taxon>Bacteroidota</taxon>
        <taxon>Flavobacteriia</taxon>
        <taxon>Flavobacteriales</taxon>
        <taxon>Flavobacteriaceae</taxon>
        <taxon>Euzebyella</taxon>
    </lineage>
</organism>
<dbReference type="OrthoDB" id="120856at2"/>
<dbReference type="SUPFAM" id="SSF54427">
    <property type="entry name" value="NTF2-like"/>
    <property type="match status" value="1"/>
</dbReference>
<keyword evidence="1" id="KW-0732">Signal</keyword>